<feature type="region of interest" description="Disordered" evidence="4">
    <location>
        <begin position="50"/>
        <end position="69"/>
    </location>
</feature>
<keyword evidence="3" id="KW-0520">NAD</keyword>
<keyword evidence="7" id="KW-1185">Reference proteome</keyword>
<dbReference type="PANTHER" id="PTHR24321:SF8">
    <property type="entry name" value="ESTRADIOL 17-BETA-DEHYDROGENASE 8-RELATED"/>
    <property type="match status" value="1"/>
</dbReference>
<evidence type="ECO:0000256" key="1">
    <source>
        <dbReference type="ARBA" id="ARBA00006484"/>
    </source>
</evidence>
<dbReference type="SUPFAM" id="SSF51735">
    <property type="entry name" value="NAD(P)-binding Rossmann-fold domains"/>
    <property type="match status" value="1"/>
</dbReference>
<dbReference type="EMBL" id="BAABKQ010000001">
    <property type="protein sequence ID" value="GAA4816990.1"/>
    <property type="molecule type" value="Genomic_DNA"/>
</dbReference>
<dbReference type="SMART" id="SM00822">
    <property type="entry name" value="PKS_KR"/>
    <property type="match status" value="1"/>
</dbReference>
<protein>
    <submittedName>
        <fullName evidence="6">3-oxoacyl-[acyl-carrier-protein] reductase</fullName>
    </submittedName>
</protein>
<dbReference type="InterPro" id="IPR057326">
    <property type="entry name" value="KR_dom"/>
</dbReference>
<dbReference type="Gene3D" id="3.40.50.720">
    <property type="entry name" value="NAD(P)-binding Rossmann-like Domain"/>
    <property type="match status" value="1"/>
</dbReference>
<dbReference type="CDD" id="cd05233">
    <property type="entry name" value="SDR_c"/>
    <property type="match status" value="1"/>
</dbReference>
<evidence type="ECO:0000256" key="4">
    <source>
        <dbReference type="SAM" id="MobiDB-lite"/>
    </source>
</evidence>
<reference evidence="7" key="1">
    <citation type="journal article" date="2019" name="Int. J. Syst. Evol. Microbiol.">
        <title>The Global Catalogue of Microorganisms (GCM) 10K type strain sequencing project: providing services to taxonomists for standard genome sequencing and annotation.</title>
        <authorList>
            <consortium name="The Broad Institute Genomics Platform"/>
            <consortium name="The Broad Institute Genome Sequencing Center for Infectious Disease"/>
            <person name="Wu L."/>
            <person name="Ma J."/>
        </authorList>
    </citation>
    <scope>NUCLEOTIDE SEQUENCE [LARGE SCALE GENOMIC DNA]</scope>
    <source>
        <strain evidence="7">JCM 18542</strain>
    </source>
</reference>
<dbReference type="PRINTS" id="PR00081">
    <property type="entry name" value="GDHRDH"/>
</dbReference>
<evidence type="ECO:0000256" key="3">
    <source>
        <dbReference type="ARBA" id="ARBA00023027"/>
    </source>
</evidence>
<comment type="similarity">
    <text evidence="1">Belongs to the short-chain dehydrogenases/reductases (SDR) family.</text>
</comment>
<evidence type="ECO:0000256" key="2">
    <source>
        <dbReference type="ARBA" id="ARBA00023002"/>
    </source>
</evidence>
<dbReference type="Pfam" id="PF13561">
    <property type="entry name" value="adh_short_C2"/>
    <property type="match status" value="1"/>
</dbReference>
<keyword evidence="2" id="KW-0560">Oxidoreductase</keyword>
<dbReference type="PRINTS" id="PR00080">
    <property type="entry name" value="SDRFAMILY"/>
</dbReference>
<dbReference type="Proteomes" id="UP001500839">
    <property type="component" value="Unassembled WGS sequence"/>
</dbReference>
<dbReference type="InterPro" id="IPR020904">
    <property type="entry name" value="Sc_DH/Rdtase_CS"/>
</dbReference>
<sequence>MTAGDATRAETPPTGRLSGKVALVTGAGRMRSIGRAIAAELARSGADVVLTGTSNSAQPRTDEERDSGWRDVESVAAEVRELGTRAVTAVTDIADEDSVRNTLSTAFKEFGGVDILVNNAAAARAEDRVPVTDLDTDVWDRVLRINLRGTFLMSKHFARQLVDQGHGGSIVNISSLAGKLGSANSSAYCASKAAVQSLTSSMAQELGGEQIRVNALCPGIISTSRLDDLPQSTWAKIIADRVPLGRAGSAHDVAAAVAFLTSDEGRWITGQSWNIDGGQLTIR</sequence>
<evidence type="ECO:0000313" key="7">
    <source>
        <dbReference type="Proteomes" id="UP001500839"/>
    </source>
</evidence>
<evidence type="ECO:0000259" key="5">
    <source>
        <dbReference type="SMART" id="SM00822"/>
    </source>
</evidence>
<dbReference type="InterPro" id="IPR036291">
    <property type="entry name" value="NAD(P)-bd_dom_sf"/>
</dbReference>
<dbReference type="NCBIfam" id="NF005559">
    <property type="entry name" value="PRK07231.1"/>
    <property type="match status" value="1"/>
</dbReference>
<dbReference type="PANTHER" id="PTHR24321">
    <property type="entry name" value="DEHYDROGENASES, SHORT CHAIN"/>
    <property type="match status" value="1"/>
</dbReference>
<dbReference type="PROSITE" id="PS00061">
    <property type="entry name" value="ADH_SHORT"/>
    <property type="match status" value="1"/>
</dbReference>
<gene>
    <name evidence="6" type="primary">fabG_3</name>
    <name evidence="6" type="ORF">GCM10023353_24340</name>
</gene>
<dbReference type="InterPro" id="IPR002347">
    <property type="entry name" value="SDR_fam"/>
</dbReference>
<organism evidence="6 7">
    <name type="scientific">Tomitella cavernea</name>
    <dbReference type="NCBI Taxonomy" id="1387982"/>
    <lineage>
        <taxon>Bacteria</taxon>
        <taxon>Bacillati</taxon>
        <taxon>Actinomycetota</taxon>
        <taxon>Actinomycetes</taxon>
        <taxon>Mycobacteriales</taxon>
        <taxon>Tomitella</taxon>
    </lineage>
</organism>
<evidence type="ECO:0000313" key="6">
    <source>
        <dbReference type="EMBL" id="GAA4816990.1"/>
    </source>
</evidence>
<feature type="compositionally biased region" description="Basic and acidic residues" evidence="4">
    <location>
        <begin position="60"/>
        <end position="69"/>
    </location>
</feature>
<proteinExistence type="inferred from homology"/>
<feature type="domain" description="Ketoreductase" evidence="5">
    <location>
        <begin position="20"/>
        <end position="232"/>
    </location>
</feature>
<comment type="caution">
    <text evidence="6">The sequence shown here is derived from an EMBL/GenBank/DDBJ whole genome shotgun (WGS) entry which is preliminary data.</text>
</comment>
<accession>A0ABP9CV27</accession>
<name>A0ABP9CV27_9ACTN</name>